<dbReference type="InterPro" id="IPR050767">
    <property type="entry name" value="Sel1_AlgK"/>
</dbReference>
<dbReference type="SUPFAM" id="SSF81901">
    <property type="entry name" value="HCP-like"/>
    <property type="match status" value="4"/>
</dbReference>
<dbReference type="KEGG" id="sdv:BN159_6192"/>
<dbReference type="Gene3D" id="1.25.40.10">
    <property type="entry name" value="Tetratricopeptide repeat domain"/>
    <property type="match status" value="3"/>
</dbReference>
<dbReference type="SMART" id="SM00028">
    <property type="entry name" value="TPR"/>
    <property type="match status" value="3"/>
</dbReference>
<dbReference type="RefSeq" id="WP_015660907.1">
    <property type="nucleotide sequence ID" value="NC_020504.1"/>
</dbReference>
<dbReference type="Proteomes" id="UP000008043">
    <property type="component" value="Chromosome"/>
</dbReference>
<sequence>MGSLWDDRLAEIWAPPGRQGSGVVIGMRGVLTARHVIADGRYEVKARVVRRAQQRVGSWVPMQVVWEDEDWDLALLSARDDDQGPAWLVPFSASPVLVRLGGRAEPDCEAIGFPDQSAQHPEPGGPGRVVRQTEQVSGMLLPSGQAKAPVGAGRRLPRSWMPLDAGTSTASGTEGWGGMSGAGVVLGDGRLAAVVVAADREHQHRRLYCVPLAEVLDASPEFGAALARLGAPVRAQTRHAAAFRRALSLTCLGPEGMPARLNELDDLGAFGVKSVDLPGEPPFLNYVRRDGDQDLSLALAEAARARRMLLVSGKSGAGKSRSAAETVRRQFPRHRLLRPVEDMLVDVTELPLDEIGSALVWLDDVERYQHGGLREMLRRLLLAGAVVVGTIRSDELAALTESHNPVGEALTDRALVRRVEWQREWSAAERTRVPRRVNHAALRQAVAMRIALGVWCVAGPQLVQRLLNADPDDHPARSHLLRVVLDWHRTGLTTPVPRPLAFDLVERAYLQDPPEEGELAEALTWARTPVDVGGRRSAHSLLMADEATDTLAVNDYVQDFDSREAQPPVPKAVWEAAVAVAADDEDARSAVGWRALALNEHGVAREVFAPLAEAGQAEAMGIYGILCEDPAEGTDWMRRAAETGDVYALRNFGAHLRWDEPEEARRWFELAVAAGSVAAMVDLGRLLEESEPETAREWLRRAADAGDDEAMNSLGTLLYTQDPDQARELFRQAAGTGNLLAMNNLGLILTEGGGDAAEAERWFRQAAEEGNEEAMLNLGTVLARRRDHTGALHWLERAAEAGHPEAMRNLGIELNVDGLTQGARYWFRRAVEAGNTDALLNLAVQAAIQGGADGYRTWLERGVEAGHGMCMYALGDLESQEGDEEAALRYYTQAAEAGEPSGMVALGARLEDPEQAVHWLRRAIAQGGDSAEDAPYLLGRRLAEAGDPVEARVWWSRAAAEGDPAAANALGLALLDEDRETALGWLRTAAEEGHTGATETLAELLAGSHPEEAAEWRAQADMSTAMSILMERNADPDPVRQALLRAVRDWPLTGIGGGPPTGLALDLAARAYLDTPVAPEAVSDALAWALAPIRIEDRLALASLLEEEDGRLTTAPIHHDGKAEQVPEAVWDAALEACADDAGTRANIGWRALEADRRDIALRAYEPLAHAGVPDAMGIYGLLLRAERPWEAVRWSERAAQTHDVYAMLNHGTYLRFEADDPDGARHWFRQAAEAGSALAMYNLGELLVEDDPDEARDWLRRAAEAGDADAMNLLGVLCAEEGLEAEHDWFRRAAYAGSEGAMNNLGLVLRDRDAQGARLWFRLAAEAGLDEGMRNLALTLLDEDPPEARHWLEQAAERGNAAALYNLGVLVMDEDPPAADRYWRQAADLGDPDAMNNVALRLEDEDSLDAAEELLERAAATGNVNAMNSLGSLLSRLDRIDEAVDWWERAAEQGDANAMYNLGHAAMEENPDTAAAWWQQAAEAGSQEAQTALAALEEG</sequence>
<dbReference type="Pfam" id="PF13365">
    <property type="entry name" value="Trypsin_2"/>
    <property type="match status" value="1"/>
</dbReference>
<dbReference type="STRING" id="1214101.BN159_6192"/>
<dbReference type="SUPFAM" id="SSF50494">
    <property type="entry name" value="Trypsin-like serine proteases"/>
    <property type="match status" value="1"/>
</dbReference>
<dbReference type="PANTHER" id="PTHR11102">
    <property type="entry name" value="SEL-1-LIKE PROTEIN"/>
    <property type="match status" value="1"/>
</dbReference>
<dbReference type="InterPro" id="IPR043504">
    <property type="entry name" value="Peptidase_S1_PA_chymotrypsin"/>
</dbReference>
<reference evidence="1 2" key="1">
    <citation type="journal article" date="2012" name="J. Bacteriol.">
        <title>Genome sequence of the bacterium Streptomyces davawensis JCM 4913 and heterologous production of the unique antibiotic roseoflavin.</title>
        <authorList>
            <person name="Jankowitsch F."/>
            <person name="Schwarz J."/>
            <person name="Ruckert C."/>
            <person name="Gust B."/>
            <person name="Szczepanowski R."/>
            <person name="Blom J."/>
            <person name="Pelzer S."/>
            <person name="Kalinowski J."/>
            <person name="Mack M."/>
        </authorList>
    </citation>
    <scope>NUCLEOTIDE SEQUENCE [LARGE SCALE GENOMIC DNA]</scope>
    <source>
        <strain evidence="2">DSM 101723 / JCM 4913 / KCC S-0913 / 768</strain>
    </source>
</reference>
<dbReference type="Gene3D" id="2.40.10.10">
    <property type="entry name" value="Trypsin-like serine proteases"/>
    <property type="match status" value="1"/>
</dbReference>
<organism evidence="1 2">
    <name type="scientific">Streptomyces davaonensis (strain DSM 101723 / JCM 4913 / KCC S-0913 / 768)</name>
    <dbReference type="NCBI Taxonomy" id="1214101"/>
    <lineage>
        <taxon>Bacteria</taxon>
        <taxon>Bacillati</taxon>
        <taxon>Actinomycetota</taxon>
        <taxon>Actinomycetes</taxon>
        <taxon>Kitasatosporales</taxon>
        <taxon>Streptomycetaceae</taxon>
        <taxon>Streptomyces</taxon>
    </lineage>
</organism>
<protein>
    <submittedName>
        <fullName evidence="1">Uncharacterized protein</fullName>
    </submittedName>
</protein>
<dbReference type="Pfam" id="PF08238">
    <property type="entry name" value="Sel1"/>
    <property type="match status" value="17"/>
</dbReference>
<dbReference type="InterPro" id="IPR006597">
    <property type="entry name" value="Sel1-like"/>
</dbReference>
<proteinExistence type="predicted"/>
<evidence type="ECO:0000313" key="1">
    <source>
        <dbReference type="EMBL" id="CCK30571.1"/>
    </source>
</evidence>
<accession>K4R2Q9</accession>
<evidence type="ECO:0000313" key="2">
    <source>
        <dbReference type="Proteomes" id="UP000008043"/>
    </source>
</evidence>
<dbReference type="OrthoDB" id="4532668at2"/>
<dbReference type="InterPro" id="IPR011990">
    <property type="entry name" value="TPR-like_helical_dom_sf"/>
</dbReference>
<dbReference type="InterPro" id="IPR019734">
    <property type="entry name" value="TPR_rpt"/>
</dbReference>
<dbReference type="SMART" id="SM00671">
    <property type="entry name" value="SEL1"/>
    <property type="match status" value="20"/>
</dbReference>
<dbReference type="PATRIC" id="fig|1214101.3.peg.6274"/>
<dbReference type="HOGENOM" id="CLU_248710_0_0_11"/>
<dbReference type="PANTHER" id="PTHR11102:SF160">
    <property type="entry name" value="ERAD-ASSOCIATED E3 UBIQUITIN-PROTEIN LIGASE COMPONENT HRD3"/>
    <property type="match status" value="1"/>
</dbReference>
<name>K4R2Q9_STRDJ</name>
<dbReference type="eggNOG" id="COG0790">
    <property type="taxonomic scope" value="Bacteria"/>
</dbReference>
<keyword evidence="2" id="KW-1185">Reference proteome</keyword>
<dbReference type="EMBL" id="HE971709">
    <property type="protein sequence ID" value="CCK30571.1"/>
    <property type="molecule type" value="Genomic_DNA"/>
</dbReference>
<dbReference type="InterPro" id="IPR009003">
    <property type="entry name" value="Peptidase_S1_PA"/>
</dbReference>
<gene>
    <name evidence="1" type="ORF">BN159_6192</name>
</gene>